<dbReference type="Proteomes" id="UP000887565">
    <property type="component" value="Unplaced"/>
</dbReference>
<evidence type="ECO:0000313" key="2">
    <source>
        <dbReference type="WBParaSite" id="nRc.2.0.1.t26185-RA"/>
    </source>
</evidence>
<protein>
    <submittedName>
        <fullName evidence="2">Uncharacterized protein</fullName>
    </submittedName>
</protein>
<accession>A0A915JJ61</accession>
<name>A0A915JJ61_ROMCU</name>
<keyword evidence="1" id="KW-1185">Reference proteome</keyword>
<evidence type="ECO:0000313" key="1">
    <source>
        <dbReference type="Proteomes" id="UP000887565"/>
    </source>
</evidence>
<sequence length="68" mass="7569">MSERKITPTEKDTTEKASYKLLKRPDHPHTSKIFISTSPPLLAPCKNPDPDKDGSLLHQILGSLIISM</sequence>
<reference evidence="2" key="1">
    <citation type="submission" date="2022-11" db="UniProtKB">
        <authorList>
            <consortium name="WormBaseParasite"/>
        </authorList>
    </citation>
    <scope>IDENTIFICATION</scope>
</reference>
<proteinExistence type="predicted"/>
<dbReference type="AlphaFoldDB" id="A0A915JJ61"/>
<organism evidence="1 2">
    <name type="scientific">Romanomermis culicivorax</name>
    <name type="common">Nematode worm</name>
    <dbReference type="NCBI Taxonomy" id="13658"/>
    <lineage>
        <taxon>Eukaryota</taxon>
        <taxon>Metazoa</taxon>
        <taxon>Ecdysozoa</taxon>
        <taxon>Nematoda</taxon>
        <taxon>Enoplea</taxon>
        <taxon>Dorylaimia</taxon>
        <taxon>Mermithida</taxon>
        <taxon>Mermithoidea</taxon>
        <taxon>Mermithidae</taxon>
        <taxon>Romanomermis</taxon>
    </lineage>
</organism>
<dbReference type="WBParaSite" id="nRc.2.0.1.t26185-RA">
    <property type="protein sequence ID" value="nRc.2.0.1.t26185-RA"/>
    <property type="gene ID" value="nRc.2.0.1.g26185"/>
</dbReference>